<dbReference type="EMBL" id="FWDM01000013">
    <property type="protein sequence ID" value="SLM11564.1"/>
    <property type="molecule type" value="Genomic_DNA"/>
</dbReference>
<organism evidence="2">
    <name type="scientific">uncultured spirochete</name>
    <dbReference type="NCBI Taxonomy" id="156406"/>
    <lineage>
        <taxon>Bacteria</taxon>
        <taxon>Pseudomonadati</taxon>
        <taxon>Spirochaetota</taxon>
        <taxon>Spirochaetia</taxon>
        <taxon>Spirochaetales</taxon>
        <taxon>environmental samples</taxon>
    </lineage>
</organism>
<sequence>MNITIRNETPEDFRRVEEITREAFWNLYVPGCVEHYLAHVMRSHEDFMRELDFVALADGRLVGNIMYTRSFVENEQGGRLETITFGPVSVLPEYQRKGIGSALIRHTIQKARESGHAAIIIYGSPYNYCKHGFKSGRDFNIGNAEGRYPFSLLVLELKEGVFAGHAWKYHESVVFGIDPAAAEEFDRTFEPKEKGWRYTQEEFSIACRH</sequence>
<dbReference type="Gene3D" id="3.40.630.30">
    <property type="match status" value="1"/>
</dbReference>
<dbReference type="CDD" id="cd04301">
    <property type="entry name" value="NAT_SF"/>
    <property type="match status" value="1"/>
</dbReference>
<keyword evidence="2" id="KW-0808">Transferase</keyword>
<dbReference type="InterPro" id="IPR000182">
    <property type="entry name" value="GNAT_dom"/>
</dbReference>
<gene>
    <name evidence="2" type="ORF">SPIROBIBN47_200024</name>
</gene>
<accession>A0A3P3XHS7</accession>
<feature type="domain" description="N-acetyltransferase" evidence="1">
    <location>
        <begin position="3"/>
        <end position="155"/>
    </location>
</feature>
<dbReference type="PROSITE" id="PS51186">
    <property type="entry name" value="GNAT"/>
    <property type="match status" value="1"/>
</dbReference>
<dbReference type="InterPro" id="IPR016181">
    <property type="entry name" value="Acyl_CoA_acyltransferase"/>
</dbReference>
<dbReference type="InterPro" id="IPR050276">
    <property type="entry name" value="MshD_Acetyltransferase"/>
</dbReference>
<protein>
    <submittedName>
        <fullName evidence="2">Acetyltransferase</fullName>
    </submittedName>
</protein>
<name>A0A3P3XHS7_9SPIR</name>
<evidence type="ECO:0000259" key="1">
    <source>
        <dbReference type="PROSITE" id="PS51186"/>
    </source>
</evidence>
<dbReference type="AlphaFoldDB" id="A0A3P3XHS7"/>
<dbReference type="Pfam" id="PF00583">
    <property type="entry name" value="Acetyltransf_1"/>
    <property type="match status" value="1"/>
</dbReference>
<dbReference type="PANTHER" id="PTHR43617:SF38">
    <property type="entry name" value="N-ACETYLTRANSFERASE DOMAIN-CONTAINING PROTEIN"/>
    <property type="match status" value="1"/>
</dbReference>
<reference evidence="2" key="1">
    <citation type="submission" date="2017-02" db="EMBL/GenBank/DDBJ databases">
        <authorList>
            <person name="Regsiter A."/>
            <person name="William W."/>
        </authorList>
    </citation>
    <scope>NUCLEOTIDE SEQUENCE</scope>
    <source>
        <strain evidence="2">Bib</strain>
    </source>
</reference>
<dbReference type="SUPFAM" id="SSF55729">
    <property type="entry name" value="Acyl-CoA N-acyltransferases (Nat)"/>
    <property type="match status" value="1"/>
</dbReference>
<proteinExistence type="predicted"/>
<evidence type="ECO:0000313" key="2">
    <source>
        <dbReference type="EMBL" id="SLM11564.1"/>
    </source>
</evidence>
<dbReference type="PANTHER" id="PTHR43617">
    <property type="entry name" value="L-AMINO ACID N-ACETYLTRANSFERASE"/>
    <property type="match status" value="1"/>
</dbReference>
<dbReference type="GO" id="GO:0016747">
    <property type="term" value="F:acyltransferase activity, transferring groups other than amino-acyl groups"/>
    <property type="evidence" value="ECO:0007669"/>
    <property type="project" value="InterPro"/>
</dbReference>